<proteinExistence type="predicted"/>
<protein>
    <submittedName>
        <fullName evidence="1">Uncharacterized protein</fullName>
    </submittedName>
</protein>
<dbReference type="EnsemblFungi" id="FOXG_16542T0">
    <property type="protein sequence ID" value="FOXG_16542P0"/>
    <property type="gene ID" value="FOXG_16542"/>
</dbReference>
<sequence>MIYTQPRLYWNYKTYEKRELEAWQMNWKPFFTQRIQWNLLRRVSRNRQEVPRTTTGLLGPT</sequence>
<evidence type="ECO:0000313" key="2">
    <source>
        <dbReference type="Proteomes" id="UP000002489"/>
    </source>
</evidence>
<dbReference type="AlphaFoldDB" id="A0A0D2YJ28"/>
<organism evidence="1 2">
    <name type="scientific">Fusarium oxysporum (strain Fo5176)</name>
    <name type="common">Fusarium vascular wilt</name>
    <dbReference type="NCBI Taxonomy" id="660025"/>
    <lineage>
        <taxon>Eukaryota</taxon>
        <taxon>Fungi</taxon>
        <taxon>Dikarya</taxon>
        <taxon>Ascomycota</taxon>
        <taxon>Pezizomycotina</taxon>
        <taxon>Sordariomycetes</taxon>
        <taxon>Hypocreomycetidae</taxon>
        <taxon>Hypocreales</taxon>
        <taxon>Nectriaceae</taxon>
        <taxon>Fusarium</taxon>
        <taxon>Fusarium oxysporum species complex</taxon>
    </lineage>
</organism>
<name>A0A0D2YJ28_FUSOF</name>
<evidence type="ECO:0000313" key="1">
    <source>
        <dbReference type="EnsemblFungi" id="FOXG_16542P0"/>
    </source>
</evidence>
<accession>A0A0D2YJ28</accession>
<reference evidence="1" key="2">
    <citation type="submission" date="2025-08" db="UniProtKB">
        <authorList>
            <consortium name="EnsemblFungi"/>
        </authorList>
    </citation>
    <scope>IDENTIFICATION</scope>
    <source>
        <strain evidence="1">4287 / CBS 123668 / FGSC 9935 / NRRL 34936</strain>
    </source>
</reference>
<dbReference type="Proteomes" id="UP000002489">
    <property type="component" value="Unassembled WGS sequence"/>
</dbReference>
<reference evidence="2" key="1">
    <citation type="journal article" date="2012" name="Mol. Plant Microbe Interact.">
        <title>A highly conserved effector in Fusarium oxysporum is required for full virulence on Arabidopsis.</title>
        <authorList>
            <person name="Thatcher L.F."/>
            <person name="Gardiner D.M."/>
            <person name="Kazan K."/>
            <person name="Manners J."/>
        </authorList>
    </citation>
    <scope>NUCLEOTIDE SEQUENCE [LARGE SCALE GENOMIC DNA]</scope>
    <source>
        <strain evidence="2">Fo5176</strain>
    </source>
</reference>